<proteinExistence type="inferred from homology"/>
<dbReference type="GO" id="GO:0005829">
    <property type="term" value="C:cytosol"/>
    <property type="evidence" value="ECO:0007669"/>
    <property type="project" value="TreeGrafter"/>
</dbReference>
<dbReference type="GO" id="GO:0006744">
    <property type="term" value="P:ubiquinone biosynthetic process"/>
    <property type="evidence" value="ECO:0007669"/>
    <property type="project" value="UniProtKB-UniRule"/>
</dbReference>
<name>A0A5E4PEH5_9COXI</name>
<keyword evidence="1" id="KW-0175">Coiled coil</keyword>
<dbReference type="HAMAP" id="MF_02216">
    <property type="entry name" value="UbiK"/>
    <property type="match status" value="1"/>
</dbReference>
<dbReference type="EMBL" id="LR699119">
    <property type="protein sequence ID" value="VVC74813.1"/>
    <property type="molecule type" value="Genomic_DNA"/>
</dbReference>
<keyword evidence="1" id="KW-0963">Cytoplasm</keyword>
<comment type="pathway">
    <text evidence="1">Cofactor biosynthesis; ubiquinone biosynthesis.</text>
</comment>
<keyword evidence="1" id="KW-0831">Ubiquinone biosynthesis</keyword>
<dbReference type="Pfam" id="PF04380">
    <property type="entry name" value="BMFP"/>
    <property type="match status" value="1"/>
</dbReference>
<comment type="subcellular location">
    <subcellularLocation>
        <location evidence="1">Cytoplasm</location>
    </subcellularLocation>
</comment>
<gene>
    <name evidence="1" type="primary">ubiK</name>
    <name evidence="2" type="ORF">AQUSIP_00850</name>
</gene>
<accession>A0A5E4PEH5</accession>
<feature type="coiled-coil region" evidence="1">
    <location>
        <begin position="82"/>
        <end position="109"/>
    </location>
</feature>
<reference evidence="2 3" key="1">
    <citation type="submission" date="2019-08" db="EMBL/GenBank/DDBJ databases">
        <authorList>
            <person name="Guy L."/>
        </authorList>
    </citation>
    <scope>NUCLEOTIDE SEQUENCE [LARGE SCALE GENOMIC DNA]</scope>
    <source>
        <strain evidence="2 3">SGT-108</strain>
    </source>
</reference>
<evidence type="ECO:0000256" key="1">
    <source>
        <dbReference type="HAMAP-Rule" id="MF_02216"/>
    </source>
</evidence>
<dbReference type="UniPathway" id="UPA00232"/>
<organism evidence="2 3">
    <name type="scientific">Aquicella siphonis</name>
    <dbReference type="NCBI Taxonomy" id="254247"/>
    <lineage>
        <taxon>Bacteria</taxon>
        <taxon>Pseudomonadati</taxon>
        <taxon>Pseudomonadota</taxon>
        <taxon>Gammaproteobacteria</taxon>
        <taxon>Legionellales</taxon>
        <taxon>Coxiellaceae</taxon>
        <taxon>Aquicella</taxon>
    </lineage>
</organism>
<sequence>MKDDVHFQTRYNLVIREPSESLYMSKTNFLKSLATQLSEALPAHVGTLKKDFEKNCHSILAKAFAKFDLVTREEFDTQTKVLGRTRKKLEELEQHIKTLETMLKSKHHK</sequence>
<dbReference type="KEGG" id="asip:AQUSIP_00850"/>
<comment type="similarity">
    <text evidence="1">Belongs to the UbiK family.</text>
</comment>
<dbReference type="Proteomes" id="UP000324194">
    <property type="component" value="Chromosome 1"/>
</dbReference>
<dbReference type="PANTHER" id="PTHR38040:SF1">
    <property type="entry name" value="UBIQUINONE BIOSYNTHESIS ACCESSORY FACTOR UBIK"/>
    <property type="match status" value="1"/>
</dbReference>
<protein>
    <recommendedName>
        <fullName evidence="1">Ubiquinone biosynthesis accessory factor UbiK</fullName>
    </recommendedName>
</protein>
<dbReference type="PANTHER" id="PTHR38040">
    <property type="entry name" value="UBIQUINONE BIOSYNTHESIS ACCESSORY FACTOR UBIK"/>
    <property type="match status" value="1"/>
</dbReference>
<evidence type="ECO:0000313" key="2">
    <source>
        <dbReference type="EMBL" id="VVC74813.1"/>
    </source>
</evidence>
<dbReference type="RefSeq" id="WP_269472859.1">
    <property type="nucleotide sequence ID" value="NZ_LR699119.1"/>
</dbReference>
<dbReference type="InterPro" id="IPR007475">
    <property type="entry name" value="UbiK"/>
</dbReference>
<comment type="function">
    <text evidence="1">Required for efficient ubiquinone (coenzyme Q) biosynthesis. UbiK is probably an accessory factor of Ubi enzymes and facilitates ubiquinone biosynthesis by acting as an assembly factor, a targeting factor, or both.</text>
</comment>
<dbReference type="AlphaFoldDB" id="A0A5E4PEH5"/>
<evidence type="ECO:0000313" key="3">
    <source>
        <dbReference type="Proteomes" id="UP000324194"/>
    </source>
</evidence>
<keyword evidence="3" id="KW-1185">Reference proteome</keyword>